<dbReference type="Proteomes" id="UP000759131">
    <property type="component" value="Unassembled WGS sequence"/>
</dbReference>
<protein>
    <submittedName>
        <fullName evidence="1">Uncharacterized protein</fullName>
    </submittedName>
</protein>
<dbReference type="EMBL" id="CAJPIZ010035947">
    <property type="protein sequence ID" value="CAG2120873.1"/>
    <property type="molecule type" value="Genomic_DNA"/>
</dbReference>
<evidence type="ECO:0000313" key="1">
    <source>
        <dbReference type="EMBL" id="CAD7646113.1"/>
    </source>
</evidence>
<accession>A0A7R9LSU7</accession>
<keyword evidence="2" id="KW-1185">Reference proteome</keyword>
<dbReference type="EMBL" id="OC890522">
    <property type="protein sequence ID" value="CAD7646113.1"/>
    <property type="molecule type" value="Genomic_DNA"/>
</dbReference>
<name>A0A7R9LSU7_9ACAR</name>
<proteinExistence type="predicted"/>
<evidence type="ECO:0000313" key="2">
    <source>
        <dbReference type="Proteomes" id="UP000759131"/>
    </source>
</evidence>
<reference evidence="1" key="1">
    <citation type="submission" date="2020-11" db="EMBL/GenBank/DDBJ databases">
        <authorList>
            <person name="Tran Van P."/>
        </authorList>
    </citation>
    <scope>NUCLEOTIDE SEQUENCE</scope>
</reference>
<gene>
    <name evidence="1" type="ORF">OSB1V03_LOCUS20819</name>
</gene>
<sequence>METTKKISKKFYRN</sequence>
<organism evidence="1">
    <name type="scientific">Medioppia subpectinata</name>
    <dbReference type="NCBI Taxonomy" id="1979941"/>
    <lineage>
        <taxon>Eukaryota</taxon>
        <taxon>Metazoa</taxon>
        <taxon>Ecdysozoa</taxon>
        <taxon>Arthropoda</taxon>
        <taxon>Chelicerata</taxon>
        <taxon>Arachnida</taxon>
        <taxon>Acari</taxon>
        <taxon>Acariformes</taxon>
        <taxon>Sarcoptiformes</taxon>
        <taxon>Oribatida</taxon>
        <taxon>Brachypylina</taxon>
        <taxon>Oppioidea</taxon>
        <taxon>Oppiidae</taxon>
        <taxon>Medioppia</taxon>
    </lineage>
</organism>